<reference evidence="2" key="2">
    <citation type="submission" date="2023-06" db="EMBL/GenBank/DDBJ databases">
        <authorList>
            <person name="Ma L."/>
            <person name="Liu K.-W."/>
            <person name="Li Z."/>
            <person name="Hsiao Y.-Y."/>
            <person name="Qi Y."/>
            <person name="Fu T."/>
            <person name="Tang G."/>
            <person name="Zhang D."/>
            <person name="Sun W.-H."/>
            <person name="Liu D.-K."/>
            <person name="Li Y."/>
            <person name="Chen G.-Z."/>
            <person name="Liu X.-D."/>
            <person name="Liao X.-Y."/>
            <person name="Jiang Y.-T."/>
            <person name="Yu X."/>
            <person name="Hao Y."/>
            <person name="Huang J."/>
            <person name="Zhao X.-W."/>
            <person name="Ke S."/>
            <person name="Chen Y.-Y."/>
            <person name="Wu W.-L."/>
            <person name="Hsu J.-L."/>
            <person name="Lin Y.-F."/>
            <person name="Huang M.-D."/>
            <person name="Li C.-Y."/>
            <person name="Huang L."/>
            <person name="Wang Z.-W."/>
            <person name="Zhao X."/>
            <person name="Zhong W.-Y."/>
            <person name="Peng D.-H."/>
            <person name="Ahmad S."/>
            <person name="Lan S."/>
            <person name="Zhang J.-S."/>
            <person name="Tsai W.-C."/>
            <person name="Van De Peer Y."/>
            <person name="Liu Z.-J."/>
        </authorList>
    </citation>
    <scope>NUCLEOTIDE SEQUENCE</scope>
    <source>
        <strain evidence="2">CP</strain>
        <tissue evidence="2">Leaves</tissue>
    </source>
</reference>
<keyword evidence="3" id="KW-1185">Reference proteome</keyword>
<evidence type="ECO:0000256" key="1">
    <source>
        <dbReference type="SAM" id="MobiDB-lite"/>
    </source>
</evidence>
<name>A0AAV9FCR4_ACOCL</name>
<proteinExistence type="predicted"/>
<feature type="region of interest" description="Disordered" evidence="1">
    <location>
        <begin position="1"/>
        <end position="59"/>
    </location>
</feature>
<dbReference type="Proteomes" id="UP001180020">
    <property type="component" value="Unassembled WGS sequence"/>
</dbReference>
<dbReference type="AlphaFoldDB" id="A0AAV9FCR4"/>
<feature type="compositionally biased region" description="Polar residues" evidence="1">
    <location>
        <begin position="45"/>
        <end position="59"/>
    </location>
</feature>
<dbReference type="EMBL" id="JAUJYO010000002">
    <property type="protein sequence ID" value="KAK1323863.1"/>
    <property type="molecule type" value="Genomic_DNA"/>
</dbReference>
<reference evidence="2" key="1">
    <citation type="journal article" date="2023" name="Nat. Commun.">
        <title>Diploid and tetraploid genomes of Acorus and the evolution of monocots.</title>
        <authorList>
            <person name="Ma L."/>
            <person name="Liu K.W."/>
            <person name="Li Z."/>
            <person name="Hsiao Y.Y."/>
            <person name="Qi Y."/>
            <person name="Fu T."/>
            <person name="Tang G.D."/>
            <person name="Zhang D."/>
            <person name="Sun W.H."/>
            <person name="Liu D.K."/>
            <person name="Li Y."/>
            <person name="Chen G.Z."/>
            <person name="Liu X.D."/>
            <person name="Liao X.Y."/>
            <person name="Jiang Y.T."/>
            <person name="Yu X."/>
            <person name="Hao Y."/>
            <person name="Huang J."/>
            <person name="Zhao X.W."/>
            <person name="Ke S."/>
            <person name="Chen Y.Y."/>
            <person name="Wu W.L."/>
            <person name="Hsu J.L."/>
            <person name="Lin Y.F."/>
            <person name="Huang M.D."/>
            <person name="Li C.Y."/>
            <person name="Huang L."/>
            <person name="Wang Z.W."/>
            <person name="Zhao X."/>
            <person name="Zhong W.Y."/>
            <person name="Peng D.H."/>
            <person name="Ahmad S."/>
            <person name="Lan S."/>
            <person name="Zhang J.S."/>
            <person name="Tsai W.C."/>
            <person name="Van de Peer Y."/>
            <person name="Liu Z.J."/>
        </authorList>
    </citation>
    <scope>NUCLEOTIDE SEQUENCE</scope>
    <source>
        <strain evidence="2">CP</strain>
    </source>
</reference>
<sequence>MVLSAGANVTGELEETEGLPFSRRLQNSDRKSVGGGVRGGGGGNTNIVRQPTTGHHSPTSVNRFKIDSYDYAVPLRAARKFLSDGHEENRNVAIELIKRFQNEIGKVSISQYYRENANVHSWGTEESKDFNQRNICVIQKVEEQKKKKKPKAREISLSSHCWFPVEVA</sequence>
<evidence type="ECO:0000313" key="3">
    <source>
        <dbReference type="Proteomes" id="UP001180020"/>
    </source>
</evidence>
<gene>
    <name evidence="2" type="ORF">QJS10_CPA02g01331</name>
</gene>
<comment type="caution">
    <text evidence="2">The sequence shown here is derived from an EMBL/GenBank/DDBJ whole genome shotgun (WGS) entry which is preliminary data.</text>
</comment>
<feature type="compositionally biased region" description="Gly residues" evidence="1">
    <location>
        <begin position="33"/>
        <end position="44"/>
    </location>
</feature>
<accession>A0AAV9FCR4</accession>
<protein>
    <submittedName>
        <fullName evidence="2">Uncharacterized protein</fullName>
    </submittedName>
</protein>
<organism evidence="2 3">
    <name type="scientific">Acorus calamus</name>
    <name type="common">Sweet flag</name>
    <dbReference type="NCBI Taxonomy" id="4465"/>
    <lineage>
        <taxon>Eukaryota</taxon>
        <taxon>Viridiplantae</taxon>
        <taxon>Streptophyta</taxon>
        <taxon>Embryophyta</taxon>
        <taxon>Tracheophyta</taxon>
        <taxon>Spermatophyta</taxon>
        <taxon>Magnoliopsida</taxon>
        <taxon>Liliopsida</taxon>
        <taxon>Acoraceae</taxon>
        <taxon>Acorus</taxon>
    </lineage>
</organism>
<evidence type="ECO:0000313" key="2">
    <source>
        <dbReference type="EMBL" id="KAK1323863.1"/>
    </source>
</evidence>